<accession>A0A0L6CXD8</accession>
<dbReference type="STRING" id="74031.SAMN04488077_11345"/>
<evidence type="ECO:0000313" key="2">
    <source>
        <dbReference type="EMBL" id="KNX42133.1"/>
    </source>
</evidence>
<dbReference type="OrthoDB" id="7742414at2"/>
<feature type="signal peptide" evidence="1">
    <location>
        <begin position="1"/>
        <end position="19"/>
    </location>
</feature>
<evidence type="ECO:0000313" key="3">
    <source>
        <dbReference type="Proteomes" id="UP000037046"/>
    </source>
</evidence>
<name>A0A0L6CXD8_9RHOB</name>
<comment type="caution">
    <text evidence="2">The sequence shown here is derived from an EMBL/GenBank/DDBJ whole genome shotgun (WGS) entry which is preliminary data.</text>
</comment>
<dbReference type="Proteomes" id="UP000037046">
    <property type="component" value="Unassembled WGS sequence"/>
</dbReference>
<organism evidence="2 3">
    <name type="scientific">Roseovarius tolerans</name>
    <dbReference type="NCBI Taxonomy" id="74031"/>
    <lineage>
        <taxon>Bacteria</taxon>
        <taxon>Pseudomonadati</taxon>
        <taxon>Pseudomonadota</taxon>
        <taxon>Alphaproteobacteria</taxon>
        <taxon>Rhodobacterales</taxon>
        <taxon>Roseobacteraceae</taxon>
        <taxon>Roseovarius</taxon>
    </lineage>
</organism>
<dbReference type="RefSeq" id="WP_050662247.1">
    <property type="nucleotide sequence ID" value="NZ_CP118494.1"/>
</dbReference>
<sequence length="164" mass="16948">MIRTAKALAVGVFLTACSAATGPQTVARLGSDPVLSGGSYDSGGGLTVAVDLQENQGRTMVCGVWAQSDQQSILTKGKAKGVLDTGSVAIGRDTVVRGLRFMKEVPPLADYGNQQAGCLMTDRAWQPGLRADVRLPRQVVHVEIDEMGGFTVSFVPSGPGAGGS</sequence>
<protein>
    <recommendedName>
        <fullName evidence="4">Lipoprotein</fullName>
    </recommendedName>
</protein>
<dbReference type="PATRIC" id="fig|74031.6.peg.1365"/>
<evidence type="ECO:0008006" key="4">
    <source>
        <dbReference type="Google" id="ProtNLM"/>
    </source>
</evidence>
<proteinExistence type="predicted"/>
<gene>
    <name evidence="2" type="ORF">ROTO_13360</name>
</gene>
<reference evidence="3" key="1">
    <citation type="submission" date="2015-07" db="EMBL/GenBank/DDBJ databases">
        <title>Draft Genome Sequence of Roseovarius tolerans EL-164, a producer of N-Acylated Alanine Methyl Esters (NAMEs).</title>
        <authorList>
            <person name="Voget S."/>
            <person name="Bruns H."/>
            <person name="Wagner-Doebler I."/>
            <person name="Schulz S."/>
            <person name="Daniel R."/>
        </authorList>
    </citation>
    <scope>NUCLEOTIDE SEQUENCE [LARGE SCALE GENOMIC DNA]</scope>
    <source>
        <strain evidence="3">EL-164</strain>
    </source>
</reference>
<feature type="chain" id="PRO_5005563357" description="Lipoprotein" evidence="1">
    <location>
        <begin position="20"/>
        <end position="164"/>
    </location>
</feature>
<evidence type="ECO:0000256" key="1">
    <source>
        <dbReference type="SAM" id="SignalP"/>
    </source>
</evidence>
<dbReference type="AlphaFoldDB" id="A0A0L6CXD8"/>
<keyword evidence="1" id="KW-0732">Signal</keyword>
<keyword evidence="3" id="KW-1185">Reference proteome</keyword>
<dbReference type="EMBL" id="LGVV01000012">
    <property type="protein sequence ID" value="KNX42133.1"/>
    <property type="molecule type" value="Genomic_DNA"/>
</dbReference>
<dbReference type="PROSITE" id="PS51257">
    <property type="entry name" value="PROKAR_LIPOPROTEIN"/>
    <property type="match status" value="1"/>
</dbReference>